<accession>A0A843AH92</accession>
<evidence type="ECO:0000313" key="1">
    <source>
        <dbReference type="EMBL" id="MBF4474517.1"/>
    </source>
</evidence>
<gene>
    <name evidence="1" type="ORF">ISP06_03470</name>
</gene>
<dbReference type="RefSeq" id="WP_276698510.1">
    <property type="nucleotide sequence ID" value="NZ_JADIIL010000014.1"/>
</dbReference>
<sequence>MAKIIFELDSFYTATDLIEKLKEGDGAGSGFDADLLDGQHASYFLPAGTYTAADILTKLLTVDGAGSGLDADKLDGTELAKILALGAAIPGSANLNNYTATGLYNQPSTANATSGTNYPVALAGMLEVIADGSIIYQKYTAYDSAHFVYLRTYENGTWYSWTRVLDTTDLTTINNNLALKLNASVYTADDILSKLLTVDGSGSGLDADTLDGTHLATLNSAINAKLNASIYTATDILTKLKTVDGSTSGLDADLLDGQEGAYYLPASSYSANDVLTKLKTVDGPGSGLDADTVDGGTPSATGGTANAIVKAGSNGLIDNAFLPMSPNEGTFPVPKLIEAKTGISGGNNLDFTGLNGNADGIYLVQCALSLSANDAAVYMLPNSSTANGLSNGIISSSSVDHSKIDTNYAFMIANTLYNNSHGAEGVCLGRTEILAPTGKRRVSTSCQSSTGTSLVNLSVTSHWTNTSANITSLRAYVNSGTMSGWIKLYKMVDLVIS</sequence>
<proteinExistence type="predicted"/>
<reference evidence="1" key="1">
    <citation type="submission" date="2020-10" db="EMBL/GenBank/DDBJ databases">
        <title>Dehalococcoides mccartyi of a TCE/Cr reducing biochatode.</title>
        <authorList>
            <person name="Matturro B."/>
        </authorList>
    </citation>
    <scope>NUCLEOTIDE SEQUENCE</scope>
    <source>
        <strain evidence="1">Bin2</strain>
    </source>
</reference>
<dbReference type="EMBL" id="JADIIL010000014">
    <property type="protein sequence ID" value="MBF4474517.1"/>
    <property type="molecule type" value="Genomic_DNA"/>
</dbReference>
<dbReference type="CDD" id="cd19958">
    <property type="entry name" value="pyocin_knob"/>
    <property type="match status" value="1"/>
</dbReference>
<organism evidence="1 2">
    <name type="scientific">Methanobacterium formicicum</name>
    <dbReference type="NCBI Taxonomy" id="2162"/>
    <lineage>
        <taxon>Archaea</taxon>
        <taxon>Methanobacteriati</taxon>
        <taxon>Methanobacteriota</taxon>
        <taxon>Methanomada group</taxon>
        <taxon>Methanobacteria</taxon>
        <taxon>Methanobacteriales</taxon>
        <taxon>Methanobacteriaceae</taxon>
        <taxon>Methanobacterium</taxon>
    </lineage>
</organism>
<protein>
    <submittedName>
        <fullName evidence="1">Uncharacterized protein</fullName>
    </submittedName>
</protein>
<evidence type="ECO:0000313" key="2">
    <source>
        <dbReference type="Proteomes" id="UP000606900"/>
    </source>
</evidence>
<dbReference type="AlphaFoldDB" id="A0A843AH92"/>
<name>A0A843AH92_METFO</name>
<dbReference type="Proteomes" id="UP000606900">
    <property type="component" value="Unassembled WGS sequence"/>
</dbReference>
<comment type="caution">
    <text evidence="1">The sequence shown here is derived from an EMBL/GenBank/DDBJ whole genome shotgun (WGS) entry which is preliminary data.</text>
</comment>